<protein>
    <submittedName>
        <fullName evidence="1">Uncharacterized protein</fullName>
    </submittedName>
</protein>
<keyword evidence="2" id="KW-1185">Reference proteome</keyword>
<accession>A0A444UF51</accession>
<sequence>MMMTPSQFERQPGSICMKYKKNIFSDVRAFYSAAVQKMIDKFPFGDSVLPDLVVLDPSKKVDTDYVLIVRLAGRFAPIVDTELLKEEWEDFQILPDTAVSMMDDKG</sequence>
<name>A0A444UF51_ACIRT</name>
<dbReference type="AlphaFoldDB" id="A0A444UF51"/>
<proteinExistence type="predicted"/>
<dbReference type="Proteomes" id="UP000289886">
    <property type="component" value="Unassembled WGS sequence"/>
</dbReference>
<reference evidence="1 2" key="1">
    <citation type="submission" date="2019-01" db="EMBL/GenBank/DDBJ databases">
        <title>Draft Genome and Complete Hox-Cluster Characterization of the Sterlet Sturgeon (Acipenser ruthenus).</title>
        <authorList>
            <person name="Wei Q."/>
        </authorList>
    </citation>
    <scope>NUCLEOTIDE SEQUENCE [LARGE SCALE GENOMIC DNA]</scope>
    <source>
        <strain evidence="1">WHYD16114868_AA</strain>
        <tissue evidence="1">Blood</tissue>
    </source>
</reference>
<comment type="caution">
    <text evidence="1">The sequence shown here is derived from an EMBL/GenBank/DDBJ whole genome shotgun (WGS) entry which is preliminary data.</text>
</comment>
<organism evidence="1 2">
    <name type="scientific">Acipenser ruthenus</name>
    <name type="common">Sterlet sturgeon</name>
    <dbReference type="NCBI Taxonomy" id="7906"/>
    <lineage>
        <taxon>Eukaryota</taxon>
        <taxon>Metazoa</taxon>
        <taxon>Chordata</taxon>
        <taxon>Craniata</taxon>
        <taxon>Vertebrata</taxon>
        <taxon>Euteleostomi</taxon>
        <taxon>Actinopterygii</taxon>
        <taxon>Chondrostei</taxon>
        <taxon>Acipenseriformes</taxon>
        <taxon>Acipenseridae</taxon>
        <taxon>Acipenser</taxon>
    </lineage>
</organism>
<dbReference type="EMBL" id="SCEB01214695">
    <property type="protein sequence ID" value="RXM33718.1"/>
    <property type="molecule type" value="Genomic_DNA"/>
</dbReference>
<evidence type="ECO:0000313" key="1">
    <source>
        <dbReference type="EMBL" id="RXM33718.1"/>
    </source>
</evidence>
<evidence type="ECO:0000313" key="2">
    <source>
        <dbReference type="Proteomes" id="UP000289886"/>
    </source>
</evidence>
<gene>
    <name evidence="1" type="ORF">EOD39_5239</name>
</gene>